<feature type="domain" description="4'-phosphopantetheinyl transferase" evidence="2">
    <location>
        <begin position="29"/>
        <end position="132"/>
    </location>
</feature>
<dbReference type="InterPro" id="IPR008278">
    <property type="entry name" value="4-PPantetheinyl_Trfase_dom"/>
</dbReference>
<protein>
    <recommendedName>
        <fullName evidence="2">4'-phosphopantetheinyl transferase domain-containing protein</fullName>
    </recommendedName>
</protein>
<dbReference type="Pfam" id="PF01648">
    <property type="entry name" value="ACPS"/>
    <property type="match status" value="1"/>
</dbReference>
<gene>
    <name evidence="3" type="ORF">GOMPHAMPRED_004556</name>
</gene>
<dbReference type="OrthoDB" id="15433at2759"/>
<proteinExistence type="predicted"/>
<dbReference type="Gene3D" id="3.90.470.20">
    <property type="entry name" value="4'-phosphopantetheinyl transferase domain"/>
    <property type="match status" value="1"/>
</dbReference>
<comment type="caution">
    <text evidence="3">The sequence shown here is derived from an EMBL/GenBank/DDBJ whole genome shotgun (WGS) entry which is preliminary data.</text>
</comment>
<dbReference type="GO" id="GO:0008897">
    <property type="term" value="F:holo-[acyl-carrier-protein] synthase activity"/>
    <property type="evidence" value="ECO:0007669"/>
    <property type="project" value="InterPro"/>
</dbReference>
<evidence type="ECO:0000256" key="1">
    <source>
        <dbReference type="ARBA" id="ARBA00022679"/>
    </source>
</evidence>
<dbReference type="SUPFAM" id="SSF56214">
    <property type="entry name" value="4'-phosphopantetheinyl transferase"/>
    <property type="match status" value="1"/>
</dbReference>
<name>A0A8H3FNV3_9LECA</name>
<organism evidence="3 4">
    <name type="scientific">Gomphillus americanus</name>
    <dbReference type="NCBI Taxonomy" id="1940652"/>
    <lineage>
        <taxon>Eukaryota</taxon>
        <taxon>Fungi</taxon>
        <taxon>Dikarya</taxon>
        <taxon>Ascomycota</taxon>
        <taxon>Pezizomycotina</taxon>
        <taxon>Lecanoromycetes</taxon>
        <taxon>OSLEUM clade</taxon>
        <taxon>Ostropomycetidae</taxon>
        <taxon>Ostropales</taxon>
        <taxon>Graphidaceae</taxon>
        <taxon>Gomphilloideae</taxon>
        <taxon>Gomphillus</taxon>
    </lineage>
</organism>
<dbReference type="GO" id="GO:0000287">
    <property type="term" value="F:magnesium ion binding"/>
    <property type="evidence" value="ECO:0007669"/>
    <property type="project" value="InterPro"/>
</dbReference>
<accession>A0A8H3FNV3</accession>
<evidence type="ECO:0000313" key="3">
    <source>
        <dbReference type="EMBL" id="CAF9927949.1"/>
    </source>
</evidence>
<evidence type="ECO:0000313" key="4">
    <source>
        <dbReference type="Proteomes" id="UP000664169"/>
    </source>
</evidence>
<keyword evidence="4" id="KW-1185">Reference proteome</keyword>
<sequence length="261" mass="29290">MSLSRFTTHLRYSLNQAGPKPFPSPYNVGTDIIKISRIKDIIAATQHDKLAHDLIPLPNCLDIDGNAVNATFRRFIRRVFTHCEWPRLEVLLKLHIKAPNDEEKLATLARWVAGRWAVKEAAIKAHSYRGLHYRDAVVLYHEEIPGIDPGLSPHAPVVLINPSKPEVYMTDTVAYQRGLWRPKGTKESGLSRPFRLAKISMHERQIARASISHDGEYVTAVVYALDEPDAGQTLDPIIDKGYGNPVHEPLLGDTIHDGHPV</sequence>
<dbReference type="AlphaFoldDB" id="A0A8H3FNV3"/>
<reference evidence="3" key="1">
    <citation type="submission" date="2021-03" db="EMBL/GenBank/DDBJ databases">
        <authorList>
            <person name="Tagirdzhanova G."/>
        </authorList>
    </citation>
    <scope>NUCLEOTIDE SEQUENCE</scope>
</reference>
<dbReference type="InterPro" id="IPR037143">
    <property type="entry name" value="4-PPantetheinyl_Trfase_dom_sf"/>
</dbReference>
<evidence type="ECO:0000259" key="2">
    <source>
        <dbReference type="Pfam" id="PF01648"/>
    </source>
</evidence>
<dbReference type="EMBL" id="CAJPDQ010000028">
    <property type="protein sequence ID" value="CAF9927949.1"/>
    <property type="molecule type" value="Genomic_DNA"/>
</dbReference>
<keyword evidence="1" id="KW-0808">Transferase</keyword>
<dbReference type="Proteomes" id="UP000664169">
    <property type="component" value="Unassembled WGS sequence"/>
</dbReference>